<evidence type="ECO:0000256" key="1">
    <source>
        <dbReference type="ARBA" id="ARBA00022553"/>
    </source>
</evidence>
<gene>
    <name evidence="6" type="ORF">LTR82_016880</name>
</gene>
<dbReference type="CDD" id="cd17546">
    <property type="entry name" value="REC_hyHK_CKI1_RcsC-like"/>
    <property type="match status" value="1"/>
</dbReference>
<feature type="modified residue" description="4-aspartylphosphate" evidence="2">
    <location>
        <position position="1155"/>
    </location>
</feature>
<protein>
    <recommendedName>
        <fullName evidence="8">Histidine kinase</fullName>
    </recommendedName>
</protein>
<feature type="domain" description="Response regulatory" evidence="5">
    <location>
        <begin position="1097"/>
        <end position="1225"/>
    </location>
</feature>
<dbReference type="InterPro" id="IPR029016">
    <property type="entry name" value="GAF-like_dom_sf"/>
</dbReference>
<evidence type="ECO:0000313" key="7">
    <source>
        <dbReference type="Proteomes" id="UP001168146"/>
    </source>
</evidence>
<dbReference type="GO" id="GO:0000155">
    <property type="term" value="F:phosphorelay sensor kinase activity"/>
    <property type="evidence" value="ECO:0007669"/>
    <property type="project" value="InterPro"/>
</dbReference>
<dbReference type="CDD" id="cd00082">
    <property type="entry name" value="HisKA"/>
    <property type="match status" value="1"/>
</dbReference>
<dbReference type="SMART" id="SM00387">
    <property type="entry name" value="HATPase_c"/>
    <property type="match status" value="1"/>
</dbReference>
<dbReference type="InterPro" id="IPR003594">
    <property type="entry name" value="HATPase_dom"/>
</dbReference>
<comment type="caution">
    <text evidence="6">The sequence shown here is derived from an EMBL/GenBank/DDBJ whole genome shotgun (WGS) entry which is preliminary data.</text>
</comment>
<reference evidence="6" key="1">
    <citation type="submission" date="2021-12" db="EMBL/GenBank/DDBJ databases">
        <title>Black yeast isolated from Biological Soil Crust.</title>
        <authorList>
            <person name="Kurbessoian T."/>
        </authorList>
    </citation>
    <scope>NUCLEOTIDE SEQUENCE</scope>
    <source>
        <strain evidence="6">CCFEE 5208</strain>
    </source>
</reference>
<dbReference type="Gene3D" id="3.30.450.40">
    <property type="match status" value="1"/>
</dbReference>
<feature type="domain" description="Histidine kinase" evidence="4">
    <location>
        <begin position="583"/>
        <end position="854"/>
    </location>
</feature>
<feature type="region of interest" description="Disordered" evidence="3">
    <location>
        <begin position="247"/>
        <end position="328"/>
    </location>
</feature>
<dbReference type="InterPro" id="IPR011006">
    <property type="entry name" value="CheY-like_superfamily"/>
</dbReference>
<feature type="region of interest" description="Disordered" evidence="3">
    <location>
        <begin position="962"/>
        <end position="987"/>
    </location>
</feature>
<dbReference type="Gene3D" id="3.30.565.10">
    <property type="entry name" value="Histidine kinase-like ATPase, C-terminal domain"/>
    <property type="match status" value="1"/>
</dbReference>
<feature type="compositionally biased region" description="Polar residues" evidence="3">
    <location>
        <begin position="304"/>
        <end position="318"/>
    </location>
</feature>
<dbReference type="SUPFAM" id="SSF55781">
    <property type="entry name" value="GAF domain-like"/>
    <property type="match status" value="1"/>
</dbReference>
<dbReference type="EMBL" id="JASUXU010000117">
    <property type="protein sequence ID" value="KAK0305205.1"/>
    <property type="molecule type" value="Genomic_DNA"/>
</dbReference>
<dbReference type="PANTHER" id="PTHR43719">
    <property type="entry name" value="TWO-COMPONENT HISTIDINE KINASE"/>
    <property type="match status" value="1"/>
</dbReference>
<dbReference type="Pfam" id="PF00512">
    <property type="entry name" value="HisKA"/>
    <property type="match status" value="1"/>
</dbReference>
<dbReference type="InterPro" id="IPR036097">
    <property type="entry name" value="HisK_dim/P_sf"/>
</dbReference>
<dbReference type="Proteomes" id="UP001168146">
    <property type="component" value="Unassembled WGS sequence"/>
</dbReference>
<dbReference type="SUPFAM" id="SSF47384">
    <property type="entry name" value="Homodimeric domain of signal transducing histidine kinase"/>
    <property type="match status" value="1"/>
</dbReference>
<dbReference type="InterPro" id="IPR001789">
    <property type="entry name" value="Sig_transdc_resp-reg_receiver"/>
</dbReference>
<evidence type="ECO:0000313" key="6">
    <source>
        <dbReference type="EMBL" id="KAK0305205.1"/>
    </source>
</evidence>
<dbReference type="PROSITE" id="PS50110">
    <property type="entry name" value="RESPONSE_REGULATORY"/>
    <property type="match status" value="1"/>
</dbReference>
<feature type="compositionally biased region" description="Polar residues" evidence="3">
    <location>
        <begin position="1056"/>
        <end position="1074"/>
    </location>
</feature>
<dbReference type="InterPro" id="IPR004358">
    <property type="entry name" value="Sig_transdc_His_kin-like_C"/>
</dbReference>
<dbReference type="PANTHER" id="PTHR43719:SF11">
    <property type="entry name" value="HISTIDINE KINASE_RESPONSE REGULATOR, PUTATIVE-RELATED"/>
    <property type="match status" value="1"/>
</dbReference>
<dbReference type="InterPro" id="IPR050956">
    <property type="entry name" value="2C_system_His_kinase"/>
</dbReference>
<name>A0AAN6F7U5_9PEZI</name>
<evidence type="ECO:0000259" key="4">
    <source>
        <dbReference type="PROSITE" id="PS50109"/>
    </source>
</evidence>
<dbReference type="FunFam" id="3.30.450.40:FF:000083">
    <property type="entry name" value="Sensor histidine kinase/response regulator, putative (AFU_orthologue AFUA_4G00660)"/>
    <property type="match status" value="1"/>
</dbReference>
<dbReference type="SUPFAM" id="SSF55874">
    <property type="entry name" value="ATPase domain of HSP90 chaperone/DNA topoisomerase II/histidine kinase"/>
    <property type="match status" value="1"/>
</dbReference>
<dbReference type="InterPro" id="IPR036890">
    <property type="entry name" value="HATPase_C_sf"/>
</dbReference>
<dbReference type="InterPro" id="IPR003661">
    <property type="entry name" value="HisK_dim/P_dom"/>
</dbReference>
<dbReference type="Pfam" id="PF00072">
    <property type="entry name" value="Response_reg"/>
    <property type="match status" value="1"/>
</dbReference>
<evidence type="ECO:0008006" key="8">
    <source>
        <dbReference type="Google" id="ProtNLM"/>
    </source>
</evidence>
<proteinExistence type="predicted"/>
<dbReference type="PROSITE" id="PS50109">
    <property type="entry name" value="HIS_KIN"/>
    <property type="match status" value="1"/>
</dbReference>
<sequence length="1227" mass="132443">MALLPPPCSSLVEEEMLPIEERRRAVDLSRYFQAVSITDHEQAAEGGVRHPPNAMLVALCQLGALRLDTNRAFISLLDHTQQYIVGEATRTTGLSRPNEHADNDALMLGFSAHPLEYGVCPETVKIFSAQEGTKDLDTPNITATKACYVIRDFTRDERFRDRSYVAGWPDMRSYAEVPLTSPNGYVIGSFCVIDDRPRNFDDKDIVVLTEIASVVMDHIDLLKIKLEKERADCLVFGIGSYVDGAKDLHQPPAKTGTVNDIMSPSSSSKQDSPHTLGDSDGNLFLPLPSLLETLPSPSTEPTTMHSETSGSEPATTNEGAYETYPGRSSIGLGFLEARDEPTTSGSVSQASNVDPAIRAAFTRASSIIRQAMDLHSIAFVDASVGGPQTTDTTAHGAGEASTNALNPSTCALLSSSTKPLGNSPGGDESVEPTEPLALDRDLMRLMLLKYPLGQVFTFDRFGEVSERVGRNATDASSVPGSSYDTLVIKRRHDVDADCVDVDDLAAWLFSCIGVACSVAFFPLWDFQQDRWFASGVAWTTDISRVLDQDDLNYFAAFGHSIMAETLKVQASALSSAKSDFISSISHELRSPLHGILASLELLQETLALDYDSSTMLNNAYSCSTMLLDTMNNLLDFARINRLSSNPQRGSAPTADGKGREDTLRLSSVDMAVLVEDVVRAVHVSFTSASRRRGLEGAGASGAPSSHSTCDIPNPDNDIAVLVYVQPAVPWHFRTDVGAWKRIVMNLVGNALKYTEYGHVEARLEIISAPQAHALGIRLGEHILLQVTDTGRGISRDFLEHRLFTPFAQENNLSVGTGLGLSLVRQLAESLRGTIDVGSEVGAGTCVKVRVPLGSTLIQGSSKLSSHDPYRRLRGRTLVLTPCGTPTEDAHGHSIAGFAADTRHCSMVVRDHLADAARGWLGMNVAYDMRVERSSDGSDSTADQPIQLVECGDRMDSCFNVRLDGPDRSAESTTVGNTPRRSDITFSHPFGPQTLAKALLRALEVVEEDHLSADHEAPHALDSVAGASGAHMPALPIQVDDGSSDAVSINDKETSAISASLNGQVRPNKTPSPASHPSIPILPSTQPPQDHSRASSKSLLLVDDNEINLKLLVTCARKENCVYQSASNGLEALEIYKATALLSPDSQPAFDLVIMDLSMPIMDGYLATREIRTFESSSGIPRAKIVALTALGSEMARERAWVSGTDAFVTKPLSVRQMRELCRGVAQP</sequence>
<accession>A0AAN6F7U5</accession>
<dbReference type="Gene3D" id="1.10.287.130">
    <property type="match status" value="1"/>
</dbReference>
<dbReference type="SMART" id="SM00388">
    <property type="entry name" value="HisKA"/>
    <property type="match status" value="1"/>
</dbReference>
<dbReference type="SMART" id="SM00448">
    <property type="entry name" value="REC"/>
    <property type="match status" value="1"/>
</dbReference>
<organism evidence="6 7">
    <name type="scientific">Friedmanniomyces endolithicus</name>
    <dbReference type="NCBI Taxonomy" id="329885"/>
    <lineage>
        <taxon>Eukaryota</taxon>
        <taxon>Fungi</taxon>
        <taxon>Dikarya</taxon>
        <taxon>Ascomycota</taxon>
        <taxon>Pezizomycotina</taxon>
        <taxon>Dothideomycetes</taxon>
        <taxon>Dothideomycetidae</taxon>
        <taxon>Mycosphaerellales</taxon>
        <taxon>Teratosphaeriaceae</taxon>
        <taxon>Friedmanniomyces</taxon>
    </lineage>
</organism>
<dbReference type="SUPFAM" id="SSF52172">
    <property type="entry name" value="CheY-like"/>
    <property type="match status" value="1"/>
</dbReference>
<evidence type="ECO:0000256" key="2">
    <source>
        <dbReference type="PROSITE-ProRule" id="PRU00169"/>
    </source>
</evidence>
<dbReference type="AlphaFoldDB" id="A0AAN6F7U5"/>
<dbReference type="PRINTS" id="PR00344">
    <property type="entry name" value="BCTRLSENSOR"/>
</dbReference>
<feature type="compositionally biased region" description="Low complexity" evidence="3">
    <location>
        <begin position="285"/>
        <end position="303"/>
    </location>
</feature>
<dbReference type="Gene3D" id="3.40.50.2300">
    <property type="match status" value="1"/>
</dbReference>
<feature type="region of interest" description="Disordered" evidence="3">
    <location>
        <begin position="413"/>
        <end position="433"/>
    </location>
</feature>
<evidence type="ECO:0000256" key="3">
    <source>
        <dbReference type="SAM" id="MobiDB-lite"/>
    </source>
</evidence>
<dbReference type="Pfam" id="PF02518">
    <property type="entry name" value="HATPase_c"/>
    <property type="match status" value="1"/>
</dbReference>
<feature type="region of interest" description="Disordered" evidence="3">
    <location>
        <begin position="1056"/>
        <end position="1095"/>
    </location>
</feature>
<evidence type="ECO:0000259" key="5">
    <source>
        <dbReference type="PROSITE" id="PS50110"/>
    </source>
</evidence>
<dbReference type="InterPro" id="IPR005467">
    <property type="entry name" value="His_kinase_dom"/>
</dbReference>
<keyword evidence="1 2" id="KW-0597">Phosphoprotein</keyword>